<gene>
    <name evidence="4" type="ORF">RF11_06093</name>
</gene>
<name>A0A0C2MJC6_THEKT</name>
<accession>A0A0C2MJC6</accession>
<keyword evidence="5" id="KW-1185">Reference proteome</keyword>
<reference evidence="4 5" key="1">
    <citation type="journal article" date="2014" name="Genome Biol. Evol.">
        <title>The genome of the myxosporean Thelohanellus kitauei shows adaptations to nutrient acquisition within its fish host.</title>
        <authorList>
            <person name="Yang Y."/>
            <person name="Xiong J."/>
            <person name="Zhou Z."/>
            <person name="Huo F."/>
            <person name="Miao W."/>
            <person name="Ran C."/>
            <person name="Liu Y."/>
            <person name="Zhang J."/>
            <person name="Feng J."/>
            <person name="Wang M."/>
            <person name="Wang M."/>
            <person name="Wang L."/>
            <person name="Yao B."/>
        </authorList>
    </citation>
    <scope>NUCLEOTIDE SEQUENCE [LARGE SCALE GENOMIC DNA]</scope>
    <source>
        <strain evidence="4">Wuqing</strain>
    </source>
</reference>
<dbReference type="Proteomes" id="UP000031668">
    <property type="component" value="Unassembled WGS sequence"/>
</dbReference>
<comment type="caution">
    <text evidence="4">The sequence shown here is derived from an EMBL/GenBank/DDBJ whole genome shotgun (WGS) entry which is preliminary data.</text>
</comment>
<evidence type="ECO:0000256" key="3">
    <source>
        <dbReference type="SAM" id="MobiDB-lite"/>
    </source>
</evidence>
<feature type="region of interest" description="Disordered" evidence="3">
    <location>
        <begin position="330"/>
        <end position="356"/>
    </location>
</feature>
<keyword evidence="2" id="KW-0677">Repeat</keyword>
<evidence type="ECO:0000313" key="5">
    <source>
        <dbReference type="Proteomes" id="UP000031668"/>
    </source>
</evidence>
<evidence type="ECO:0000256" key="1">
    <source>
        <dbReference type="ARBA" id="ARBA00022441"/>
    </source>
</evidence>
<dbReference type="PANTHER" id="PTHR46093">
    <property type="entry name" value="ACYL-COA-BINDING DOMAIN-CONTAINING PROTEIN 5"/>
    <property type="match status" value="1"/>
</dbReference>
<dbReference type="Gene3D" id="2.120.10.80">
    <property type="entry name" value="Kelch-type beta propeller"/>
    <property type="match status" value="2"/>
</dbReference>
<sequence>MLGEDFEVWIEEPIARGSHAMTSVHNFLIVYGGLDMHSGIVYNELCIYNTINDTWDLNLAPSHTDYRVVSSAICAVGNLIYIFGGAHPIVSQETNSLISFDLSSGSWKTLSSHTNEYDTNAPLPMYDSCIFYHNESLYILGGFSNDTFLNTMFKFCLKTSKWTLVPQNGHKLRSKKRIFVTIFKNKLYCFGGYLENETDRLKHVNIFDFSKNVWITRETHSKNEEFPLHRNYQSFVFSSTFGYLSGGEDQQEYYHGIWKIDLESLEWFKLDYSLRCGRYKHNMAVIEDSILYVFGGKCAHRICRDKLERCTVQPPKLYRLCLETIGRSPNQRSISKPLPQSIVDELNQPPPPLSLS</sequence>
<evidence type="ECO:0000313" key="4">
    <source>
        <dbReference type="EMBL" id="KII67251.1"/>
    </source>
</evidence>
<organism evidence="4 5">
    <name type="scientific">Thelohanellus kitauei</name>
    <name type="common">Myxosporean</name>
    <dbReference type="NCBI Taxonomy" id="669202"/>
    <lineage>
        <taxon>Eukaryota</taxon>
        <taxon>Metazoa</taxon>
        <taxon>Cnidaria</taxon>
        <taxon>Myxozoa</taxon>
        <taxon>Myxosporea</taxon>
        <taxon>Bivalvulida</taxon>
        <taxon>Platysporina</taxon>
        <taxon>Myxobolidae</taxon>
        <taxon>Thelohanellus</taxon>
    </lineage>
</organism>
<dbReference type="EMBL" id="JWZT01003264">
    <property type="protein sequence ID" value="KII67251.1"/>
    <property type="molecule type" value="Genomic_DNA"/>
</dbReference>
<dbReference type="SUPFAM" id="SSF117281">
    <property type="entry name" value="Kelch motif"/>
    <property type="match status" value="1"/>
</dbReference>
<dbReference type="PANTHER" id="PTHR46093:SF18">
    <property type="entry name" value="FIBRONECTIN TYPE-III DOMAIN-CONTAINING PROTEIN"/>
    <property type="match status" value="1"/>
</dbReference>
<evidence type="ECO:0000256" key="2">
    <source>
        <dbReference type="ARBA" id="ARBA00022737"/>
    </source>
</evidence>
<keyword evidence="1" id="KW-0880">Kelch repeat</keyword>
<dbReference type="AlphaFoldDB" id="A0A0C2MJC6"/>
<proteinExistence type="predicted"/>
<dbReference type="Pfam" id="PF24681">
    <property type="entry name" value="Kelch_KLHDC2_KLHL20_DRC7"/>
    <property type="match status" value="2"/>
</dbReference>
<dbReference type="OrthoDB" id="5948822at2759"/>
<dbReference type="InterPro" id="IPR015915">
    <property type="entry name" value="Kelch-typ_b-propeller"/>
</dbReference>
<protein>
    <submittedName>
        <fullName evidence="4">Nitrile-specifier protein 5</fullName>
    </submittedName>
</protein>